<evidence type="ECO:0000313" key="17">
    <source>
        <dbReference type="EMBL" id="TQV73202.1"/>
    </source>
</evidence>
<comment type="cofactor">
    <cofactor evidence="3">
        <name>[4Fe-4S] cluster</name>
        <dbReference type="ChEBI" id="CHEBI:49883"/>
    </cofactor>
</comment>
<evidence type="ECO:0000256" key="7">
    <source>
        <dbReference type="ARBA" id="ARBA00022691"/>
    </source>
</evidence>
<comment type="catalytic activity">
    <reaction evidence="1">
        <text>L-lysine = D-beta-lysine</text>
        <dbReference type="Rhea" id="RHEA:44148"/>
        <dbReference type="ChEBI" id="CHEBI:32551"/>
        <dbReference type="ChEBI" id="CHEBI:84138"/>
    </reaction>
</comment>
<feature type="binding site" evidence="14">
    <location>
        <position position="121"/>
    </location>
    <ligand>
        <name>[4Fe-4S] cluster</name>
        <dbReference type="ChEBI" id="CHEBI:49883"/>
        <note>4Fe-4S-S-AdoMet</note>
    </ligand>
</feature>
<evidence type="ECO:0000256" key="9">
    <source>
        <dbReference type="ARBA" id="ARBA00022898"/>
    </source>
</evidence>
<feature type="modified residue" description="N6-(pyridoxal phosphate)lysine" evidence="15">
    <location>
        <position position="333"/>
    </location>
</feature>
<comment type="caution">
    <text evidence="17">The sequence shown here is derived from an EMBL/GenBank/DDBJ whole genome shotgun (WGS) entry which is preliminary data.</text>
</comment>
<keyword evidence="8 14" id="KW-0479">Metal-binding</keyword>
<dbReference type="OrthoDB" id="9770937at2"/>
<evidence type="ECO:0000256" key="2">
    <source>
        <dbReference type="ARBA" id="ARBA00001933"/>
    </source>
</evidence>
<evidence type="ECO:0000256" key="5">
    <source>
        <dbReference type="ARBA" id="ARBA00022363"/>
    </source>
</evidence>
<dbReference type="InterPro" id="IPR007197">
    <property type="entry name" value="rSAM"/>
</dbReference>
<evidence type="ECO:0000256" key="6">
    <source>
        <dbReference type="ARBA" id="ARBA00022485"/>
    </source>
</evidence>
<evidence type="ECO:0000256" key="12">
    <source>
        <dbReference type="ARBA" id="ARBA00023235"/>
    </source>
</evidence>
<evidence type="ECO:0000256" key="14">
    <source>
        <dbReference type="PIRSR" id="PIRSR004911-1"/>
    </source>
</evidence>
<dbReference type="CDD" id="cd01335">
    <property type="entry name" value="Radical_SAM"/>
    <property type="match status" value="1"/>
</dbReference>
<evidence type="ECO:0000256" key="11">
    <source>
        <dbReference type="ARBA" id="ARBA00023014"/>
    </source>
</evidence>
<dbReference type="SFLD" id="SFLDS00029">
    <property type="entry name" value="Radical_SAM"/>
    <property type="match status" value="1"/>
</dbReference>
<gene>
    <name evidence="17" type="primary">epmB</name>
    <name evidence="17" type="ORF">FLL45_16390</name>
</gene>
<dbReference type="SFLD" id="SFLDF00314">
    <property type="entry name" value="L-lysine_2_3-aminomutase_(yjeK"/>
    <property type="match status" value="1"/>
</dbReference>
<proteinExistence type="inferred from homology"/>
<dbReference type="InterPro" id="IPR022462">
    <property type="entry name" value="EpmB"/>
</dbReference>
<feature type="domain" description="Radical SAM core" evidence="16">
    <location>
        <begin position="107"/>
        <end position="337"/>
    </location>
</feature>
<accession>A0A545T7N6</accession>
<evidence type="ECO:0000256" key="15">
    <source>
        <dbReference type="PIRSR" id="PIRSR603739-50"/>
    </source>
</evidence>
<feature type="binding site" evidence="14">
    <location>
        <position position="128"/>
    </location>
    <ligand>
        <name>[4Fe-4S] cluster</name>
        <dbReference type="ChEBI" id="CHEBI:49883"/>
        <note>4Fe-4S-S-AdoMet</note>
    </ligand>
</feature>
<keyword evidence="9 15" id="KW-0663">Pyridoxal phosphate</keyword>
<evidence type="ECO:0000256" key="3">
    <source>
        <dbReference type="ARBA" id="ARBA00001966"/>
    </source>
</evidence>
<evidence type="ECO:0000256" key="10">
    <source>
        <dbReference type="ARBA" id="ARBA00023004"/>
    </source>
</evidence>
<keyword evidence="12" id="KW-0413">Isomerase</keyword>
<sequence>MSPIIPVSQVDCQVPAWKKLLKTAIKDPLTLLETVAVDPKSLDFSLSENNPFSTRVPQPFIDKMKPGDAKDPLLLQVLTSHLEELEVPDYSFDPLDETQNQLPGLLHKYHGRVLLILAAACAVNCRYCFRRHFPYQDKMATGDQLNKAIEYVRNSESITEVILSGGDPLMVSDDQLRNLISQLDNIPHLKRLRIHTRLPVVIPQRVTNQLCQTLASSNLDCSIVLHINHGNEIDPLLSRAVNDLKHSGVTLLNQSVLLKHINDNLDALCELSERLFQTGILPYYLHCLDKVAGAAHFDLPMNTAKTLISGMRNRLPGYLVPRLAMEEPGRPAKTIVA</sequence>
<evidence type="ECO:0000313" key="18">
    <source>
        <dbReference type="Proteomes" id="UP000317839"/>
    </source>
</evidence>
<dbReference type="NCBIfam" id="TIGR03821">
    <property type="entry name" value="EFP_modif_epmB"/>
    <property type="match status" value="1"/>
</dbReference>
<evidence type="ECO:0000256" key="1">
    <source>
        <dbReference type="ARBA" id="ARBA00001352"/>
    </source>
</evidence>
<keyword evidence="6 14" id="KW-0004">4Fe-4S</keyword>
<comment type="similarity">
    <text evidence="4">Belongs to the radical SAM superfamily. KamA family.</text>
</comment>
<keyword evidence="18" id="KW-1185">Reference proteome</keyword>
<evidence type="ECO:0000256" key="8">
    <source>
        <dbReference type="ARBA" id="ARBA00022723"/>
    </source>
</evidence>
<dbReference type="PROSITE" id="PS51918">
    <property type="entry name" value="RADICAL_SAM"/>
    <property type="match status" value="1"/>
</dbReference>
<dbReference type="AlphaFoldDB" id="A0A545T7N6"/>
<dbReference type="EMBL" id="VIKR01000004">
    <property type="protein sequence ID" value="TQV73202.1"/>
    <property type="molecule type" value="Genomic_DNA"/>
</dbReference>
<dbReference type="InterPro" id="IPR003739">
    <property type="entry name" value="Lys_aminomutase/Glu_NH3_mut"/>
</dbReference>
<dbReference type="NCBIfam" id="TIGR00238">
    <property type="entry name" value="KamA family radical SAM protein"/>
    <property type="match status" value="1"/>
</dbReference>
<dbReference type="PANTHER" id="PTHR30538:SF1">
    <property type="entry name" value="L-LYSINE 2,3-AMINOMUTASE"/>
    <property type="match status" value="1"/>
</dbReference>
<comment type="cofactor">
    <cofactor evidence="2 15">
        <name>pyridoxal 5'-phosphate</name>
        <dbReference type="ChEBI" id="CHEBI:597326"/>
    </cofactor>
</comment>
<dbReference type="InterPro" id="IPR058240">
    <property type="entry name" value="rSAM_sf"/>
</dbReference>
<name>A0A545T7N6_9GAMM</name>
<dbReference type="SFLD" id="SFLDG01070">
    <property type="entry name" value="PLP-dependent"/>
    <property type="match status" value="1"/>
</dbReference>
<keyword evidence="11 14" id="KW-0411">Iron-sulfur</keyword>
<dbReference type="SUPFAM" id="SSF102114">
    <property type="entry name" value="Radical SAM enzymes"/>
    <property type="match status" value="1"/>
</dbReference>
<feature type="binding site" evidence="14">
    <location>
        <position position="125"/>
    </location>
    <ligand>
        <name>[4Fe-4S] cluster</name>
        <dbReference type="ChEBI" id="CHEBI:49883"/>
        <note>4Fe-4S-S-AdoMet</note>
    </ligand>
</feature>
<dbReference type="PANTHER" id="PTHR30538">
    <property type="entry name" value="LYSINE 2,3-AMINOMUTASE-RELATED"/>
    <property type="match status" value="1"/>
</dbReference>
<dbReference type="Proteomes" id="UP000317839">
    <property type="component" value="Unassembled WGS sequence"/>
</dbReference>
<evidence type="ECO:0000259" key="16">
    <source>
        <dbReference type="PROSITE" id="PS51918"/>
    </source>
</evidence>
<dbReference type="Gene3D" id="3.20.20.70">
    <property type="entry name" value="Aldolase class I"/>
    <property type="match status" value="1"/>
</dbReference>
<organism evidence="17 18">
    <name type="scientific">Aliikangiella marina</name>
    <dbReference type="NCBI Taxonomy" id="1712262"/>
    <lineage>
        <taxon>Bacteria</taxon>
        <taxon>Pseudomonadati</taxon>
        <taxon>Pseudomonadota</taxon>
        <taxon>Gammaproteobacteria</taxon>
        <taxon>Oceanospirillales</taxon>
        <taxon>Pleioneaceae</taxon>
        <taxon>Aliikangiella</taxon>
    </lineage>
</organism>
<dbReference type="InterPro" id="IPR013785">
    <property type="entry name" value="Aldolase_TIM"/>
</dbReference>
<evidence type="ECO:0000256" key="13">
    <source>
        <dbReference type="ARBA" id="ARBA00030756"/>
    </source>
</evidence>
<dbReference type="GO" id="GO:0016853">
    <property type="term" value="F:isomerase activity"/>
    <property type="evidence" value="ECO:0007669"/>
    <property type="project" value="UniProtKB-KW"/>
</dbReference>
<evidence type="ECO:0000256" key="4">
    <source>
        <dbReference type="ARBA" id="ARBA00008703"/>
    </source>
</evidence>
<dbReference type="GO" id="GO:0046872">
    <property type="term" value="F:metal ion binding"/>
    <property type="evidence" value="ECO:0007669"/>
    <property type="project" value="UniProtKB-KW"/>
</dbReference>
<dbReference type="PIRSF" id="PIRSF004911">
    <property type="entry name" value="DUF160"/>
    <property type="match status" value="1"/>
</dbReference>
<protein>
    <recommendedName>
        <fullName evidence="5">L-lysine 2,3-aminomutase</fullName>
    </recommendedName>
    <alternativeName>
        <fullName evidence="13">EF-P post-translational modification enzyme B</fullName>
    </alternativeName>
</protein>
<dbReference type="GO" id="GO:0051539">
    <property type="term" value="F:4 iron, 4 sulfur cluster binding"/>
    <property type="evidence" value="ECO:0007669"/>
    <property type="project" value="UniProtKB-KW"/>
</dbReference>
<reference evidence="17 18" key="1">
    <citation type="submission" date="2019-06" db="EMBL/GenBank/DDBJ databases">
        <title>Draft genome of Aliikangiella marina GYP-15.</title>
        <authorList>
            <person name="Wang G."/>
        </authorList>
    </citation>
    <scope>NUCLEOTIDE SEQUENCE [LARGE SCALE GENOMIC DNA]</scope>
    <source>
        <strain evidence="17 18">GYP-15</strain>
    </source>
</reference>
<keyword evidence="7" id="KW-0949">S-adenosyl-L-methionine</keyword>
<dbReference type="Pfam" id="PF04055">
    <property type="entry name" value="Radical_SAM"/>
    <property type="match status" value="1"/>
</dbReference>
<keyword evidence="10" id="KW-0408">Iron</keyword>